<dbReference type="GO" id="GO:0000500">
    <property type="term" value="C:RNA polymerase I upstream activating factor complex"/>
    <property type="evidence" value="ECO:0007669"/>
    <property type="project" value="InterPro"/>
</dbReference>
<dbReference type="InterPro" id="IPR039601">
    <property type="entry name" value="Rrn5"/>
</dbReference>
<gene>
    <name evidence="2" type="ORF">B0T20DRAFT_469540</name>
</gene>
<dbReference type="GO" id="GO:0000182">
    <property type="term" value="F:rDNA binding"/>
    <property type="evidence" value="ECO:0007669"/>
    <property type="project" value="TreeGrafter"/>
</dbReference>
<dbReference type="EMBL" id="JAUTDP010000006">
    <property type="protein sequence ID" value="KAK3398578.1"/>
    <property type="molecule type" value="Genomic_DNA"/>
</dbReference>
<evidence type="ECO:0000256" key="1">
    <source>
        <dbReference type="SAM" id="MobiDB-lite"/>
    </source>
</evidence>
<feature type="compositionally biased region" description="Basic and acidic residues" evidence="1">
    <location>
        <begin position="580"/>
        <end position="590"/>
    </location>
</feature>
<organism evidence="2 3">
    <name type="scientific">Sordaria brevicollis</name>
    <dbReference type="NCBI Taxonomy" id="83679"/>
    <lineage>
        <taxon>Eukaryota</taxon>
        <taxon>Fungi</taxon>
        <taxon>Dikarya</taxon>
        <taxon>Ascomycota</taxon>
        <taxon>Pezizomycotina</taxon>
        <taxon>Sordariomycetes</taxon>
        <taxon>Sordariomycetidae</taxon>
        <taxon>Sordariales</taxon>
        <taxon>Sordariaceae</taxon>
        <taxon>Sordaria</taxon>
    </lineage>
</organism>
<keyword evidence="3" id="KW-1185">Reference proteome</keyword>
<evidence type="ECO:0000313" key="3">
    <source>
        <dbReference type="Proteomes" id="UP001281003"/>
    </source>
</evidence>
<feature type="compositionally biased region" description="Acidic residues" evidence="1">
    <location>
        <begin position="92"/>
        <end position="101"/>
    </location>
</feature>
<feature type="compositionally biased region" description="Basic and acidic residues" evidence="1">
    <location>
        <begin position="513"/>
        <end position="524"/>
    </location>
</feature>
<dbReference type="InterPro" id="IPR001005">
    <property type="entry name" value="SANT/Myb"/>
</dbReference>
<feature type="compositionally biased region" description="Basic and acidic residues" evidence="1">
    <location>
        <begin position="124"/>
        <end position="135"/>
    </location>
</feature>
<feature type="compositionally biased region" description="Low complexity" evidence="1">
    <location>
        <begin position="539"/>
        <end position="551"/>
    </location>
</feature>
<comment type="caution">
    <text evidence="2">The sequence shown here is derived from an EMBL/GenBank/DDBJ whole genome shotgun (WGS) entry which is preliminary data.</text>
</comment>
<dbReference type="GO" id="GO:0006361">
    <property type="term" value="P:transcription initiation at RNA polymerase I promoter"/>
    <property type="evidence" value="ECO:0007669"/>
    <property type="project" value="TreeGrafter"/>
</dbReference>
<dbReference type="GO" id="GO:0042790">
    <property type="term" value="P:nucleolar large rRNA transcription by RNA polymerase I"/>
    <property type="evidence" value="ECO:0007669"/>
    <property type="project" value="InterPro"/>
</dbReference>
<name>A0AAE0PEP2_SORBR</name>
<dbReference type="PANTHER" id="PTHR28079:SF1">
    <property type="entry name" value="RNA POLYMERASE I-SPECIFIC TRANSCRIPTION INITIATION FACTOR RRN5"/>
    <property type="match status" value="1"/>
</dbReference>
<accession>A0AAE0PEP2</accession>
<dbReference type="Proteomes" id="UP001281003">
    <property type="component" value="Unassembled WGS sequence"/>
</dbReference>
<dbReference type="GO" id="GO:0001181">
    <property type="term" value="F:RNA polymerase I general transcription initiation factor activity"/>
    <property type="evidence" value="ECO:0007669"/>
    <property type="project" value="TreeGrafter"/>
</dbReference>
<evidence type="ECO:0000313" key="2">
    <source>
        <dbReference type="EMBL" id="KAK3398578.1"/>
    </source>
</evidence>
<dbReference type="InterPro" id="IPR009057">
    <property type="entry name" value="Homeodomain-like_sf"/>
</dbReference>
<reference evidence="2" key="1">
    <citation type="journal article" date="2023" name="Mol. Phylogenet. Evol.">
        <title>Genome-scale phylogeny and comparative genomics of the fungal order Sordariales.</title>
        <authorList>
            <person name="Hensen N."/>
            <person name="Bonometti L."/>
            <person name="Westerberg I."/>
            <person name="Brannstrom I.O."/>
            <person name="Guillou S."/>
            <person name="Cros-Aarteil S."/>
            <person name="Calhoun S."/>
            <person name="Haridas S."/>
            <person name="Kuo A."/>
            <person name="Mondo S."/>
            <person name="Pangilinan J."/>
            <person name="Riley R."/>
            <person name="LaButti K."/>
            <person name="Andreopoulos B."/>
            <person name="Lipzen A."/>
            <person name="Chen C."/>
            <person name="Yan M."/>
            <person name="Daum C."/>
            <person name="Ng V."/>
            <person name="Clum A."/>
            <person name="Steindorff A."/>
            <person name="Ohm R.A."/>
            <person name="Martin F."/>
            <person name="Silar P."/>
            <person name="Natvig D.O."/>
            <person name="Lalanne C."/>
            <person name="Gautier V."/>
            <person name="Ament-Velasquez S.L."/>
            <person name="Kruys A."/>
            <person name="Hutchinson M.I."/>
            <person name="Powell A.J."/>
            <person name="Barry K."/>
            <person name="Miller A.N."/>
            <person name="Grigoriev I.V."/>
            <person name="Debuchy R."/>
            <person name="Gladieux P."/>
            <person name="Hiltunen Thoren M."/>
            <person name="Johannesson H."/>
        </authorList>
    </citation>
    <scope>NUCLEOTIDE SEQUENCE</scope>
    <source>
        <strain evidence="2">FGSC 1904</strain>
    </source>
</reference>
<reference evidence="2" key="2">
    <citation type="submission" date="2023-07" db="EMBL/GenBank/DDBJ databases">
        <authorList>
            <consortium name="Lawrence Berkeley National Laboratory"/>
            <person name="Haridas S."/>
            <person name="Hensen N."/>
            <person name="Bonometti L."/>
            <person name="Westerberg I."/>
            <person name="Brannstrom I.O."/>
            <person name="Guillou S."/>
            <person name="Cros-Aarteil S."/>
            <person name="Calhoun S."/>
            <person name="Kuo A."/>
            <person name="Mondo S."/>
            <person name="Pangilinan J."/>
            <person name="Riley R."/>
            <person name="LaButti K."/>
            <person name="Andreopoulos B."/>
            <person name="Lipzen A."/>
            <person name="Chen C."/>
            <person name="Yanf M."/>
            <person name="Daum C."/>
            <person name="Ng V."/>
            <person name="Clum A."/>
            <person name="Steindorff A."/>
            <person name="Ohm R."/>
            <person name="Martin F."/>
            <person name="Silar P."/>
            <person name="Natvig D."/>
            <person name="Lalanne C."/>
            <person name="Gautier V."/>
            <person name="Ament-velasquez S.L."/>
            <person name="Kruys A."/>
            <person name="Hutchinson M.I."/>
            <person name="Powell A.J."/>
            <person name="Barry K."/>
            <person name="Miller A.N."/>
            <person name="Grigoriev I.V."/>
            <person name="Debuchy R."/>
            <person name="Gladieux P."/>
            <person name="Thoren M.H."/>
            <person name="Johannesson H."/>
        </authorList>
    </citation>
    <scope>NUCLEOTIDE SEQUENCE</scope>
    <source>
        <strain evidence="2">FGSC 1904</strain>
    </source>
</reference>
<dbReference type="CDD" id="cd00167">
    <property type="entry name" value="SANT"/>
    <property type="match status" value="1"/>
</dbReference>
<dbReference type="PANTHER" id="PTHR28079">
    <property type="entry name" value="RNA POLYMERASE I-SPECIFIC TRANSCRIPTION INITIATION FACTOR RRN5"/>
    <property type="match status" value="1"/>
</dbReference>
<dbReference type="AlphaFoldDB" id="A0AAE0PEP2"/>
<dbReference type="Gene3D" id="1.10.10.60">
    <property type="entry name" value="Homeodomain-like"/>
    <property type="match status" value="1"/>
</dbReference>
<feature type="region of interest" description="Disordered" evidence="1">
    <location>
        <begin position="1"/>
        <end position="138"/>
    </location>
</feature>
<feature type="region of interest" description="Disordered" evidence="1">
    <location>
        <begin position="513"/>
        <end position="590"/>
    </location>
</feature>
<feature type="compositionally biased region" description="Acidic residues" evidence="1">
    <location>
        <begin position="525"/>
        <end position="538"/>
    </location>
</feature>
<proteinExistence type="predicted"/>
<sequence>MDSDTGISDHAAGNSSPPNQRPRRSTRSQSRSVQPESEADYYSVKSEPQNDDDDNDAESNYGTPIDDAEFDYAQLDGIPRRRHQVESAGSEYEPDSDEEPDQERKSGRSRSQSKSVTTPRPSKRTSDDIAPLKERPQKRHKTLFNHSYLALLNTDIIDAASRFVPNGDETAQPLAPSQIGLTVWSPAEKELFFSAVSRLGPDSASAIASRIRSKSELEVAEYLEVFRKTIKTRQDPKVATPAQLIQPVVPAEVPAAVEVSQQCCNALEEAADAIATRQESWEEAEEMRKWGENRWLIEQDNVRGLEIEVREEMKQERERKRRVERGKGVDGVTDGEAMVKPDEAVDEFGSRKLPALDLFRVRKMLDLSENVFMNSKVDDYNWSSVSDEPPAIRATALEDLHSLVVSLTRRLVAATLFISESRIKAKRAVHPFTKNRVWIQDVEAAVLSLGLKKDSHDFWAGAARRLRLDVYGDEDYDYIEELHRKKKEVINEDMEMIPDEPAPMSYTEVEKALGLDPDPDRPESDSEDESDEEDDPSDAESLASLSSTPSLDDLDINHEQLPDETQTEPDPVAPSSPAPSEHHHPQTDPEEDKAIKLEARELLHYSALPMAITSRARETLYSRIRTQRAQEAYADALDMRASYKEEKRMWEMLGREPPEGLLLMKKELPEEPVATGRYRTEMDELLGTRGVVVGEWREKVEERGEGWEVEWGRHLEEEEERGGK</sequence>
<protein>
    <submittedName>
        <fullName evidence="2">Uncharacterized protein</fullName>
    </submittedName>
</protein>
<dbReference type="SUPFAM" id="SSF46689">
    <property type="entry name" value="Homeodomain-like"/>
    <property type="match status" value="1"/>
</dbReference>